<protein>
    <submittedName>
        <fullName evidence="2">Transcriptional regulator, PadR-like family</fullName>
    </submittedName>
</protein>
<feature type="domain" description="Transcription regulator PadR N-terminal" evidence="1">
    <location>
        <begin position="10"/>
        <end position="84"/>
    </location>
</feature>
<evidence type="ECO:0000313" key="3">
    <source>
        <dbReference type="Proteomes" id="UP000000323"/>
    </source>
</evidence>
<dbReference type="AlphaFoldDB" id="D1CB71"/>
<sequence>MISNPLGLAVLGVLLVRPMHPYDIASTLRDWHKHESIKIRYGSLYTVVDKLHSLGFIEPVEKEREGNRPERTIYAITNAGKSYFYSWLEDLLANPVKEYTQLGAGLSFIATLSPEKALGLIAKRIDRLRDIVRAMKTQERVLRKQGLERLFILELEYEIVLKEAELNWLEGIYKDIKEGKLEGIGAWRSWHRQSLVRDREGK</sequence>
<dbReference type="HOGENOM" id="CLU_089258_4_0_0"/>
<keyword evidence="3" id="KW-1185">Reference proteome</keyword>
<dbReference type="RefSeq" id="WP_012875071.1">
    <property type="nucleotide sequence ID" value="NC_013525.1"/>
</dbReference>
<evidence type="ECO:0000259" key="1">
    <source>
        <dbReference type="Pfam" id="PF03551"/>
    </source>
</evidence>
<dbReference type="STRING" id="525904.Tter_1121"/>
<dbReference type="SUPFAM" id="SSF46785">
    <property type="entry name" value="Winged helix' DNA-binding domain"/>
    <property type="match status" value="1"/>
</dbReference>
<proteinExistence type="predicted"/>
<accession>D1CB71</accession>
<dbReference type="InterPro" id="IPR052509">
    <property type="entry name" value="Metal_resp_DNA-bind_regulator"/>
</dbReference>
<dbReference type="Proteomes" id="UP000000323">
    <property type="component" value="Chromosome 1"/>
</dbReference>
<dbReference type="EMBL" id="CP001825">
    <property type="protein sequence ID" value="ACZ42036.1"/>
    <property type="molecule type" value="Genomic_DNA"/>
</dbReference>
<dbReference type="InterPro" id="IPR036390">
    <property type="entry name" value="WH_DNA-bd_sf"/>
</dbReference>
<name>D1CB71_THET1</name>
<dbReference type="KEGG" id="ttr:Tter_1121"/>
<organism evidence="2 3">
    <name type="scientific">Thermobaculum terrenum (strain ATCC BAA-798 / CCMEE 7001 / YNP1)</name>
    <dbReference type="NCBI Taxonomy" id="525904"/>
    <lineage>
        <taxon>Bacteria</taxon>
        <taxon>Bacillati</taxon>
        <taxon>Chloroflexota</taxon>
        <taxon>Chloroflexia</taxon>
        <taxon>Candidatus Thermobaculales</taxon>
        <taxon>Candidatus Thermobaculaceae</taxon>
        <taxon>Thermobaculum</taxon>
    </lineage>
</organism>
<dbReference type="PANTHER" id="PTHR33169">
    <property type="entry name" value="PADR-FAMILY TRANSCRIPTIONAL REGULATOR"/>
    <property type="match status" value="1"/>
</dbReference>
<dbReference type="Gene3D" id="1.10.10.10">
    <property type="entry name" value="Winged helix-like DNA-binding domain superfamily/Winged helix DNA-binding domain"/>
    <property type="match status" value="1"/>
</dbReference>
<evidence type="ECO:0000313" key="2">
    <source>
        <dbReference type="EMBL" id="ACZ42036.1"/>
    </source>
</evidence>
<reference evidence="3" key="1">
    <citation type="journal article" date="2010" name="Stand. Genomic Sci.">
        <title>Complete genome sequence of 'Thermobaculum terrenum' type strain (YNP1).</title>
        <authorList>
            <person name="Kiss H."/>
            <person name="Cleland D."/>
            <person name="Lapidus A."/>
            <person name="Lucas S."/>
            <person name="Glavina Del Rio T."/>
            <person name="Nolan M."/>
            <person name="Tice H."/>
            <person name="Han C."/>
            <person name="Goodwin L."/>
            <person name="Pitluck S."/>
            <person name="Liolios K."/>
            <person name="Ivanova N."/>
            <person name="Mavromatis K."/>
            <person name="Ovchinnikova G."/>
            <person name="Pati A."/>
            <person name="Chen A."/>
            <person name="Palaniappan K."/>
            <person name="Land M."/>
            <person name="Hauser L."/>
            <person name="Chang Y."/>
            <person name="Jeffries C."/>
            <person name="Lu M."/>
            <person name="Brettin T."/>
            <person name="Detter J."/>
            <person name="Goker M."/>
            <person name="Tindall B."/>
            <person name="Beck B."/>
            <person name="McDermott T."/>
            <person name="Woyke T."/>
            <person name="Bristow J."/>
            <person name="Eisen J."/>
            <person name="Markowitz V."/>
            <person name="Hugenholtz P."/>
            <person name="Kyrpides N."/>
            <person name="Klenk H."/>
            <person name="Cheng J."/>
        </authorList>
    </citation>
    <scope>NUCLEOTIDE SEQUENCE [LARGE SCALE GENOMIC DNA]</scope>
    <source>
        <strain evidence="3">ATCC BAA-798 / YNP1</strain>
    </source>
</reference>
<dbReference type="eggNOG" id="COG1695">
    <property type="taxonomic scope" value="Bacteria"/>
</dbReference>
<dbReference type="Pfam" id="PF03551">
    <property type="entry name" value="PadR"/>
    <property type="match status" value="1"/>
</dbReference>
<dbReference type="InterPro" id="IPR005149">
    <property type="entry name" value="Tscrpt_reg_PadR_N"/>
</dbReference>
<dbReference type="InterPro" id="IPR036388">
    <property type="entry name" value="WH-like_DNA-bd_sf"/>
</dbReference>
<dbReference type="PANTHER" id="PTHR33169:SF27">
    <property type="entry name" value="TRANSCRIPTIONAL REGULATOR PADR FAMILY PROTEIN"/>
    <property type="match status" value="1"/>
</dbReference>
<gene>
    <name evidence="2" type="ordered locus">Tter_1121</name>
</gene>